<feature type="domain" description="HTH araC/xylS-type" evidence="6">
    <location>
        <begin position="169"/>
        <end position="267"/>
    </location>
</feature>
<dbReference type="InterPro" id="IPR018062">
    <property type="entry name" value="HTH_AraC-typ_CS"/>
</dbReference>
<dbReference type="EMBL" id="JAOURS010000003">
    <property type="protein sequence ID" value="MDC6637359.1"/>
    <property type="molecule type" value="Genomic_DNA"/>
</dbReference>
<dbReference type="PRINTS" id="PR00032">
    <property type="entry name" value="HTHARAC"/>
</dbReference>
<evidence type="ECO:0000256" key="4">
    <source>
        <dbReference type="ARBA" id="ARBA00023163"/>
    </source>
</evidence>
<dbReference type="RefSeq" id="WP_059308651.1">
    <property type="nucleotide sequence ID" value="NZ_CBCXZU010000004.1"/>
</dbReference>
<dbReference type="PROSITE" id="PS00041">
    <property type="entry name" value="HTH_ARAC_FAMILY_1"/>
    <property type="match status" value="1"/>
</dbReference>
<dbReference type="InterPro" id="IPR018060">
    <property type="entry name" value="HTH_AraC"/>
</dbReference>
<evidence type="ECO:0000256" key="1">
    <source>
        <dbReference type="ARBA" id="ARBA00023015"/>
    </source>
</evidence>
<name>A0A9X4BBU0_9ENTR</name>
<keyword evidence="10" id="KW-1185">Reference proteome</keyword>
<dbReference type="GO" id="GO:0043565">
    <property type="term" value="F:sequence-specific DNA binding"/>
    <property type="evidence" value="ECO:0007669"/>
    <property type="project" value="InterPro"/>
</dbReference>
<dbReference type="InterPro" id="IPR003313">
    <property type="entry name" value="AraC-bd"/>
</dbReference>
<keyword evidence="2" id="KW-0238">DNA-binding</keyword>
<dbReference type="InterPro" id="IPR014710">
    <property type="entry name" value="RmlC-like_jellyroll"/>
</dbReference>
<gene>
    <name evidence="7" type="ORF">OEZ79_03840</name>
    <name evidence="8" type="ORF">VOF76_23140</name>
</gene>
<comment type="caution">
    <text evidence="7">The sequence shown here is derived from an EMBL/GenBank/DDBJ whole genome shotgun (WGS) entry which is preliminary data.</text>
</comment>
<accession>A0A9X4BBU0</accession>
<sequence length="271" mass="31846">MNNLTITMYFNADSDKLALYKSDPEDNGCEHTHEFDELVIVEQGHGLHVINGRPLFVQQGDVFYVRRTDHHFYDELGTLKLINILVNPNVDFNYLSRMEGLLERISAGNLSSYVWLPPGIRMECNSLVDQIFNSVQPVEQREYLFFRLVMVITEAQYRAQKNNTRYKLHKLLNHLQENCFEQYDWDLLALNFHLTPRTMFRHIKEATGMTPENYIKRLRLLSARSRLRETEMTVTEIAFMCGFTNSNYFTTLYKKTFGVTPSDDRRSHIAI</sequence>
<protein>
    <recommendedName>
        <fullName evidence="5">Arabinose operon regulatory protein</fullName>
    </recommendedName>
</protein>
<dbReference type="SUPFAM" id="SSF46689">
    <property type="entry name" value="Homeodomain-like"/>
    <property type="match status" value="2"/>
</dbReference>
<reference evidence="7" key="1">
    <citation type="journal article" date="2023" name="Genes Genomics">
        <title>Genomic insights of Leclercia adecarboxylata strains linked to an outbreak in public hospitals in Mexico.</title>
        <authorList>
            <person name="Barrios-Villa E."/>
            <person name="Pacheco-Flores B."/>
            <person name="Lozano-Zarain P."/>
            <person name="Del Campo-Ortega R."/>
            <person name="de Jesus Ascencio-Montiel I."/>
            <person name="Gonzalez-Leon M."/>
            <person name="Camorlinga-Ponce M."/>
            <person name="Gaytan Cervantes F.J."/>
            <person name="Gonzalez Torres C."/>
            <person name="Aguilar E."/>
            <person name="Gonzalez Ibarra J."/>
            <person name="Torres Lopez F.J."/>
            <person name="Rosas-Vargas H."/>
            <person name="Gonzalez-Bonilla C.R."/>
            <person name="Del Carmen Rocha-Gracia R."/>
        </authorList>
    </citation>
    <scope>NUCLEOTIDE SEQUENCE</scope>
    <source>
        <strain evidence="7">Lac40</strain>
    </source>
</reference>
<dbReference type="GO" id="GO:0003700">
    <property type="term" value="F:DNA-binding transcription factor activity"/>
    <property type="evidence" value="ECO:0007669"/>
    <property type="project" value="InterPro"/>
</dbReference>
<keyword evidence="3" id="KW-0010">Activator</keyword>
<dbReference type="KEGG" id="lax:APT61_17735"/>
<dbReference type="PROSITE" id="PS01124">
    <property type="entry name" value="HTH_ARAC_FAMILY_2"/>
    <property type="match status" value="1"/>
</dbReference>
<proteinExistence type="predicted"/>
<dbReference type="Pfam" id="PF02311">
    <property type="entry name" value="AraC_binding"/>
    <property type="match status" value="1"/>
</dbReference>
<evidence type="ECO:0000313" key="7">
    <source>
        <dbReference type="EMBL" id="MDC6637359.1"/>
    </source>
</evidence>
<evidence type="ECO:0000256" key="5">
    <source>
        <dbReference type="ARBA" id="ARBA00044978"/>
    </source>
</evidence>
<dbReference type="PANTHER" id="PTHR43280">
    <property type="entry name" value="ARAC-FAMILY TRANSCRIPTIONAL REGULATOR"/>
    <property type="match status" value="1"/>
</dbReference>
<dbReference type="SUPFAM" id="SSF51182">
    <property type="entry name" value="RmlC-like cupins"/>
    <property type="match status" value="1"/>
</dbReference>
<organism evidence="7 9">
    <name type="scientific">Leclercia adecarboxylata</name>
    <dbReference type="NCBI Taxonomy" id="83655"/>
    <lineage>
        <taxon>Bacteria</taxon>
        <taxon>Pseudomonadati</taxon>
        <taxon>Pseudomonadota</taxon>
        <taxon>Gammaproteobacteria</taxon>
        <taxon>Enterobacterales</taxon>
        <taxon>Enterobacteriaceae</taxon>
        <taxon>Leclercia</taxon>
    </lineage>
</organism>
<dbReference type="OrthoDB" id="2547276at2"/>
<dbReference type="Gene3D" id="2.60.120.10">
    <property type="entry name" value="Jelly Rolls"/>
    <property type="match status" value="1"/>
</dbReference>
<evidence type="ECO:0000259" key="6">
    <source>
        <dbReference type="PROSITE" id="PS01124"/>
    </source>
</evidence>
<evidence type="ECO:0000313" key="10">
    <source>
        <dbReference type="Proteomes" id="UP001357437"/>
    </source>
</evidence>
<dbReference type="InterPro" id="IPR009057">
    <property type="entry name" value="Homeodomain-like_sf"/>
</dbReference>
<dbReference type="InterPro" id="IPR020449">
    <property type="entry name" value="Tscrpt_reg_AraC-type_HTH"/>
</dbReference>
<evidence type="ECO:0000313" key="9">
    <source>
        <dbReference type="Proteomes" id="UP001149314"/>
    </source>
</evidence>
<reference evidence="8 10" key="2">
    <citation type="submission" date="2024-01" db="EMBL/GenBank/DDBJ databases">
        <title>Comparative Genomics of Leclercia adecarboxylata Strains Isolated from Several Sources.</title>
        <authorList>
            <person name="Yescas-Zazueta V."/>
            <person name="Balbuena-Alonso M.G."/>
            <person name="Valencia D."/>
            <person name="Mendez-Pfeiffer P.A."/>
            <person name="Ballesteros-Monrreal M.G."/>
            <person name="Rocha-Gracia R.D.C."/>
            <person name="Barrios-Villa E."/>
        </authorList>
    </citation>
    <scope>NUCLEOTIDE SEQUENCE [LARGE SCALE GENOMIC DNA]</scope>
    <source>
        <strain evidence="8 10">33MEM</strain>
    </source>
</reference>
<dbReference type="Gene3D" id="1.10.10.60">
    <property type="entry name" value="Homeodomain-like"/>
    <property type="match status" value="1"/>
</dbReference>
<keyword evidence="1" id="KW-0805">Transcription regulation</keyword>
<dbReference type="EMBL" id="JAYMCU010000086">
    <property type="protein sequence ID" value="MEC3939036.1"/>
    <property type="molecule type" value="Genomic_DNA"/>
</dbReference>
<dbReference type="AlphaFoldDB" id="A0A9X4BBU0"/>
<keyword evidence="4" id="KW-0804">Transcription</keyword>
<evidence type="ECO:0000256" key="3">
    <source>
        <dbReference type="ARBA" id="ARBA00023159"/>
    </source>
</evidence>
<dbReference type="Proteomes" id="UP001357437">
    <property type="component" value="Unassembled WGS sequence"/>
</dbReference>
<dbReference type="PANTHER" id="PTHR43280:SF28">
    <property type="entry name" value="HTH-TYPE TRANSCRIPTIONAL ACTIVATOR RHAS"/>
    <property type="match status" value="1"/>
</dbReference>
<dbReference type="InterPro" id="IPR011051">
    <property type="entry name" value="RmlC_Cupin_sf"/>
</dbReference>
<dbReference type="GeneID" id="30333773"/>
<dbReference type="Proteomes" id="UP001149314">
    <property type="component" value="Unassembled WGS sequence"/>
</dbReference>
<evidence type="ECO:0000313" key="8">
    <source>
        <dbReference type="EMBL" id="MEC3939036.1"/>
    </source>
</evidence>
<dbReference type="Pfam" id="PF12833">
    <property type="entry name" value="HTH_18"/>
    <property type="match status" value="1"/>
</dbReference>
<dbReference type="SMART" id="SM00342">
    <property type="entry name" value="HTH_ARAC"/>
    <property type="match status" value="1"/>
</dbReference>
<evidence type="ECO:0000256" key="2">
    <source>
        <dbReference type="ARBA" id="ARBA00023125"/>
    </source>
</evidence>